<dbReference type="GO" id="GO:0044027">
    <property type="term" value="P:negative regulation of gene expression via chromosomal CpG island methylation"/>
    <property type="evidence" value="ECO:0007669"/>
    <property type="project" value="TreeGrafter"/>
</dbReference>
<accession>A0A8H5CV95</accession>
<evidence type="ECO:0000256" key="3">
    <source>
        <dbReference type="SAM" id="MobiDB-lite"/>
    </source>
</evidence>
<reference evidence="5 6" key="1">
    <citation type="journal article" date="2020" name="ISME J.">
        <title>Uncovering the hidden diversity of litter-decomposition mechanisms in mushroom-forming fungi.</title>
        <authorList>
            <person name="Floudas D."/>
            <person name="Bentzer J."/>
            <person name="Ahren D."/>
            <person name="Johansson T."/>
            <person name="Persson P."/>
            <person name="Tunlid A."/>
        </authorList>
    </citation>
    <scope>NUCLEOTIDE SEQUENCE [LARGE SCALE GENOMIC DNA]</scope>
    <source>
        <strain evidence="5 6">CBS 146.42</strain>
    </source>
</reference>
<dbReference type="SUPFAM" id="SSF88697">
    <property type="entry name" value="PUA domain-like"/>
    <property type="match status" value="1"/>
</dbReference>
<dbReference type="GO" id="GO:0005634">
    <property type="term" value="C:nucleus"/>
    <property type="evidence" value="ECO:0007669"/>
    <property type="project" value="UniProtKB-SubCell"/>
</dbReference>
<dbReference type="Pfam" id="PF02182">
    <property type="entry name" value="SAD_SRA"/>
    <property type="match status" value="1"/>
</dbReference>
<evidence type="ECO:0000256" key="2">
    <source>
        <dbReference type="PROSITE-ProRule" id="PRU00358"/>
    </source>
</evidence>
<dbReference type="InterPro" id="IPR015947">
    <property type="entry name" value="PUA-like_sf"/>
</dbReference>
<comment type="caution">
    <text evidence="5">The sequence shown here is derived from an EMBL/GenBank/DDBJ whole genome shotgun (WGS) entry which is preliminary data.</text>
</comment>
<proteinExistence type="predicted"/>
<dbReference type="PROSITE" id="PS51015">
    <property type="entry name" value="YDG"/>
    <property type="match status" value="1"/>
</dbReference>
<dbReference type="AlphaFoldDB" id="A0A8H5CV95"/>
<evidence type="ECO:0000259" key="4">
    <source>
        <dbReference type="PROSITE" id="PS51015"/>
    </source>
</evidence>
<dbReference type="Proteomes" id="UP000559027">
    <property type="component" value="Unassembled WGS sequence"/>
</dbReference>
<sequence>MIINNTNPSTSSTNNGDTPRPRYILTQNKKRPTKRVGYYGSPKCKVGTIFASRKDCSNAGVHHPPVAGISYSTSDPKLEAGAFSIVLNGGYEDDKDDGNIMVYWSRRTSGVGKDAII</sequence>
<protein>
    <recommendedName>
        <fullName evidence="4">YDG domain-containing protein</fullName>
    </recommendedName>
</protein>
<gene>
    <name evidence="5" type="ORF">D9756_010323</name>
</gene>
<evidence type="ECO:0000313" key="6">
    <source>
        <dbReference type="Proteomes" id="UP000559027"/>
    </source>
</evidence>
<comment type="subcellular location">
    <subcellularLocation>
        <location evidence="2">Nucleus</location>
    </subcellularLocation>
</comment>
<feature type="region of interest" description="Disordered" evidence="3">
    <location>
        <begin position="1"/>
        <end position="37"/>
    </location>
</feature>
<feature type="compositionally biased region" description="Low complexity" evidence="3">
    <location>
        <begin position="1"/>
        <end position="15"/>
    </location>
</feature>
<dbReference type="InterPro" id="IPR045134">
    <property type="entry name" value="UHRF1/2-like"/>
</dbReference>
<keyword evidence="1 2" id="KW-0539">Nucleus</keyword>
<dbReference type="InterPro" id="IPR003105">
    <property type="entry name" value="SRA_YDG"/>
</dbReference>
<evidence type="ECO:0000313" key="5">
    <source>
        <dbReference type="EMBL" id="KAF5347716.1"/>
    </source>
</evidence>
<evidence type="ECO:0000256" key="1">
    <source>
        <dbReference type="ARBA" id="ARBA00023242"/>
    </source>
</evidence>
<dbReference type="PANTHER" id="PTHR14140:SF27">
    <property type="entry name" value="OS04G0289800 PROTEIN"/>
    <property type="match status" value="1"/>
</dbReference>
<dbReference type="GO" id="GO:0016567">
    <property type="term" value="P:protein ubiquitination"/>
    <property type="evidence" value="ECO:0007669"/>
    <property type="project" value="TreeGrafter"/>
</dbReference>
<name>A0A8H5CV95_9AGAR</name>
<feature type="domain" description="YDG" evidence="4">
    <location>
        <begin position="39"/>
        <end position="117"/>
    </location>
</feature>
<dbReference type="EMBL" id="JAACJO010000023">
    <property type="protein sequence ID" value="KAF5347716.1"/>
    <property type="molecule type" value="Genomic_DNA"/>
</dbReference>
<dbReference type="OrthoDB" id="2270193at2759"/>
<keyword evidence="6" id="KW-1185">Reference proteome</keyword>
<dbReference type="InterPro" id="IPR036987">
    <property type="entry name" value="SRA-YDG_sf"/>
</dbReference>
<dbReference type="Gene3D" id="2.30.280.10">
    <property type="entry name" value="SRA-YDG"/>
    <property type="match status" value="1"/>
</dbReference>
<organism evidence="5 6">
    <name type="scientific">Leucocoprinus leucothites</name>
    <dbReference type="NCBI Taxonomy" id="201217"/>
    <lineage>
        <taxon>Eukaryota</taxon>
        <taxon>Fungi</taxon>
        <taxon>Dikarya</taxon>
        <taxon>Basidiomycota</taxon>
        <taxon>Agaricomycotina</taxon>
        <taxon>Agaricomycetes</taxon>
        <taxon>Agaricomycetidae</taxon>
        <taxon>Agaricales</taxon>
        <taxon>Agaricineae</taxon>
        <taxon>Agaricaceae</taxon>
        <taxon>Leucocoprinus</taxon>
    </lineage>
</organism>
<dbReference type="GO" id="GO:0061630">
    <property type="term" value="F:ubiquitin protein ligase activity"/>
    <property type="evidence" value="ECO:0007669"/>
    <property type="project" value="TreeGrafter"/>
</dbReference>
<dbReference type="PANTHER" id="PTHR14140">
    <property type="entry name" value="E3 UBIQUITIN-PROTEIN LIGASE UHRF-RELATED"/>
    <property type="match status" value="1"/>
</dbReference>